<reference evidence="1 2" key="1">
    <citation type="submission" date="2017-07" db="EMBL/GenBank/DDBJ databases">
        <authorList>
            <person name="Sun Z.S."/>
            <person name="Albrecht U."/>
            <person name="Echele G."/>
            <person name="Lee C.C."/>
        </authorList>
    </citation>
    <scope>NUCLEOTIDE SEQUENCE [LARGE SCALE GENOMIC DNA]</scope>
    <source>
        <strain evidence="2">type strain: KCTC 22618</strain>
    </source>
</reference>
<keyword evidence="2" id="KW-1185">Reference proteome</keyword>
<gene>
    <name evidence="1" type="ORF">TJEJU_3190</name>
</gene>
<dbReference type="Proteomes" id="UP000215214">
    <property type="component" value="Chromosome TJEJU"/>
</dbReference>
<dbReference type="EMBL" id="LT899436">
    <property type="protein sequence ID" value="SNR16843.1"/>
    <property type="molecule type" value="Genomic_DNA"/>
</dbReference>
<dbReference type="KEGG" id="tje:TJEJU_3190"/>
<evidence type="ECO:0000313" key="2">
    <source>
        <dbReference type="Proteomes" id="UP000215214"/>
    </source>
</evidence>
<evidence type="ECO:0000313" key="1">
    <source>
        <dbReference type="EMBL" id="SNR16843.1"/>
    </source>
</evidence>
<proteinExistence type="predicted"/>
<protein>
    <submittedName>
        <fullName evidence="1">Uncharacterized protein</fullName>
    </submittedName>
</protein>
<dbReference type="OrthoDB" id="9011414at2"/>
<name>A0A238UCA5_9FLAO</name>
<dbReference type="AlphaFoldDB" id="A0A238UCA5"/>
<organism evidence="1 2">
    <name type="scientific">Tenacibaculum jejuense</name>
    <dbReference type="NCBI Taxonomy" id="584609"/>
    <lineage>
        <taxon>Bacteria</taxon>
        <taxon>Pseudomonadati</taxon>
        <taxon>Bacteroidota</taxon>
        <taxon>Flavobacteriia</taxon>
        <taxon>Flavobacteriales</taxon>
        <taxon>Flavobacteriaceae</taxon>
        <taxon>Tenacibaculum</taxon>
    </lineage>
</organism>
<accession>A0A238UCA5</accession>
<sequence>MGFYGKEPVTQSECKVVYVWTGLGTPGFFSVYVQGEAQNYSYGFDLVRDPHFVGGLKVDVMGWTGPLGEGTTPYKVHGTFQGAFQEEIIISASNGNFTVKVEEIPHDEVENYIKSKSLEEASY</sequence>
<dbReference type="RefSeq" id="WP_095073684.1">
    <property type="nucleotide sequence ID" value="NZ_LT899436.1"/>
</dbReference>